<organism evidence="1 2">
    <name type="scientific">Stegodyphus mimosarum</name>
    <name type="common">African social velvet spider</name>
    <dbReference type="NCBI Taxonomy" id="407821"/>
    <lineage>
        <taxon>Eukaryota</taxon>
        <taxon>Metazoa</taxon>
        <taxon>Ecdysozoa</taxon>
        <taxon>Arthropoda</taxon>
        <taxon>Chelicerata</taxon>
        <taxon>Arachnida</taxon>
        <taxon>Araneae</taxon>
        <taxon>Araneomorphae</taxon>
        <taxon>Entelegynae</taxon>
        <taxon>Eresoidea</taxon>
        <taxon>Eresidae</taxon>
        <taxon>Stegodyphus</taxon>
    </lineage>
</organism>
<gene>
    <name evidence="1" type="ORF">X975_19872</name>
</gene>
<feature type="non-terminal residue" evidence="1">
    <location>
        <position position="89"/>
    </location>
</feature>
<name>A0A087U706_STEMI</name>
<dbReference type="OMA" id="AMAAYSD"/>
<evidence type="ECO:0000313" key="2">
    <source>
        <dbReference type="Proteomes" id="UP000054359"/>
    </source>
</evidence>
<dbReference type="EMBL" id="KK118516">
    <property type="protein sequence ID" value="KFM73145.1"/>
    <property type="molecule type" value="Genomic_DNA"/>
</dbReference>
<dbReference type="AlphaFoldDB" id="A0A087U706"/>
<dbReference type="OrthoDB" id="8055977at2759"/>
<sequence length="89" mass="10579">MKSQNDINIVALINEEIKSAFIQQRDYLLKDAKQQISKVQDDNRRTYNLRRKQAQKFQLHGHQTNSVWPWSKTQTQISRTLQSHQAQTK</sequence>
<reference evidence="1 2" key="1">
    <citation type="submission" date="2013-11" db="EMBL/GenBank/DDBJ databases">
        <title>Genome sequencing of Stegodyphus mimosarum.</title>
        <authorList>
            <person name="Bechsgaard J."/>
        </authorList>
    </citation>
    <scope>NUCLEOTIDE SEQUENCE [LARGE SCALE GENOMIC DNA]</scope>
</reference>
<accession>A0A087U706</accession>
<dbReference type="Proteomes" id="UP000054359">
    <property type="component" value="Unassembled WGS sequence"/>
</dbReference>
<proteinExistence type="predicted"/>
<protein>
    <submittedName>
        <fullName evidence="1">Uncharacterized protein</fullName>
    </submittedName>
</protein>
<evidence type="ECO:0000313" key="1">
    <source>
        <dbReference type="EMBL" id="KFM73145.1"/>
    </source>
</evidence>
<keyword evidence="2" id="KW-1185">Reference proteome</keyword>